<comment type="caution">
    <text evidence="4">The sequence shown here is derived from an EMBL/GenBank/DDBJ whole genome shotgun (WGS) entry which is preliminary data.</text>
</comment>
<comment type="similarity">
    <text evidence="1">Belongs to the CapA family.</text>
</comment>
<dbReference type="PANTHER" id="PTHR33393">
    <property type="entry name" value="POLYGLUTAMINE SYNTHESIS ACCESSORY PROTEIN RV0574C-RELATED"/>
    <property type="match status" value="1"/>
</dbReference>
<dbReference type="SUPFAM" id="SSF56300">
    <property type="entry name" value="Metallo-dependent phosphatases"/>
    <property type="match status" value="1"/>
</dbReference>
<dbReference type="PATRIC" id="fig|1618341.3.peg.428"/>
<dbReference type="PANTHER" id="PTHR33393:SF13">
    <property type="entry name" value="PGA BIOSYNTHESIS PROTEIN CAPA"/>
    <property type="match status" value="1"/>
</dbReference>
<keyword evidence="2" id="KW-0812">Transmembrane</keyword>
<feature type="transmembrane region" description="Helical" evidence="2">
    <location>
        <begin position="9"/>
        <end position="27"/>
    </location>
</feature>
<dbReference type="SMART" id="SM00854">
    <property type="entry name" value="PGA_cap"/>
    <property type="match status" value="1"/>
</dbReference>
<dbReference type="Pfam" id="PF09587">
    <property type="entry name" value="PGA_cap"/>
    <property type="match status" value="1"/>
</dbReference>
<accession>A0A0G0Z4T8</accession>
<keyword evidence="2" id="KW-1133">Transmembrane helix</keyword>
<protein>
    <recommendedName>
        <fullName evidence="3">Capsule synthesis protein CapA domain-containing protein</fullName>
    </recommendedName>
</protein>
<dbReference type="Gene3D" id="3.60.21.10">
    <property type="match status" value="1"/>
</dbReference>
<gene>
    <name evidence="4" type="ORF">UV05_C0023G0005</name>
</gene>
<dbReference type="InterPro" id="IPR019079">
    <property type="entry name" value="Capsule_synth_CapA"/>
</dbReference>
<dbReference type="InterPro" id="IPR052169">
    <property type="entry name" value="CW_Biosynth-Accessory"/>
</dbReference>
<feature type="domain" description="Capsule synthesis protein CapA" evidence="3">
    <location>
        <begin position="187"/>
        <end position="430"/>
    </location>
</feature>
<dbReference type="AlphaFoldDB" id="A0A0G0Z4T8"/>
<sequence length="485" mass="55221">MKFYRKTKILFLTGIFLGFFAIMLWRYSLLTSGRSLIPVPAPAQNEADAHTKQILYFVPVAKFSSLKEEISFAVLQKIMTQNDFTESRFQKIYYSQENEPYLEKIFGHLANTNTDLSLVDAKNLDVQTLSLVRFDELTPRFKVLTLDRMNILDKKLDVNVWLLKWEGEAENLVSLGSTNRDLKKIASLVMTGVTAVSRGVEYEIEQRNDSIFPARAVMDVLSQADLTHVSSENPFFDSCVPETEGLILCGRSSSLKSLKAIGADIVDLTGNHQNDYGSELNLESLKHLEELGLKYYGGGKNEKQARQILYQEVSGAKIAFLGYNYFDSQNGVDYRSLALGDRPGANFYSEEKLKEDIQTAKSLADFVIVDYQFIEQYSTDPLPIQIEVFRKTIDYGADLVVGVQSHQPQKIEIYQDKLIFYGLGNFFFDQMWSLPTRQGLIPRLTFYDGKLTSVEVMTTLLYDYAQPRFTSGYDRISLLKEVLPK</sequence>
<proteinExistence type="inferred from homology"/>
<evidence type="ECO:0000256" key="1">
    <source>
        <dbReference type="ARBA" id="ARBA00005662"/>
    </source>
</evidence>
<evidence type="ECO:0000259" key="3">
    <source>
        <dbReference type="SMART" id="SM00854"/>
    </source>
</evidence>
<dbReference type="InterPro" id="IPR029052">
    <property type="entry name" value="Metallo-depent_PP-like"/>
</dbReference>
<organism evidence="4 5">
    <name type="scientific">candidate division CPR1 bacterium GW2011_GWA2_42_17</name>
    <dbReference type="NCBI Taxonomy" id="1618341"/>
    <lineage>
        <taxon>Bacteria</taxon>
        <taxon>candidate division CPR1</taxon>
    </lineage>
</organism>
<evidence type="ECO:0000313" key="4">
    <source>
        <dbReference type="EMBL" id="KKS43722.1"/>
    </source>
</evidence>
<keyword evidence="2" id="KW-0472">Membrane</keyword>
<dbReference type="CDD" id="cd07381">
    <property type="entry name" value="MPP_CapA"/>
    <property type="match status" value="1"/>
</dbReference>
<name>A0A0G0Z4T8_9BACT</name>
<dbReference type="EMBL" id="LCCZ01000023">
    <property type="protein sequence ID" value="KKS43722.1"/>
    <property type="molecule type" value="Genomic_DNA"/>
</dbReference>
<evidence type="ECO:0000313" key="5">
    <source>
        <dbReference type="Proteomes" id="UP000034875"/>
    </source>
</evidence>
<dbReference type="Proteomes" id="UP000034875">
    <property type="component" value="Unassembled WGS sequence"/>
</dbReference>
<reference evidence="4 5" key="1">
    <citation type="journal article" date="2015" name="Nature">
        <title>rRNA introns, odd ribosomes, and small enigmatic genomes across a large radiation of phyla.</title>
        <authorList>
            <person name="Brown C.T."/>
            <person name="Hug L.A."/>
            <person name="Thomas B.C."/>
            <person name="Sharon I."/>
            <person name="Castelle C.J."/>
            <person name="Singh A."/>
            <person name="Wilkins M.J."/>
            <person name="Williams K.H."/>
            <person name="Banfield J.F."/>
        </authorList>
    </citation>
    <scope>NUCLEOTIDE SEQUENCE [LARGE SCALE GENOMIC DNA]</scope>
</reference>
<evidence type="ECO:0000256" key="2">
    <source>
        <dbReference type="SAM" id="Phobius"/>
    </source>
</evidence>